<dbReference type="KEGG" id="dov:DSCO28_32610"/>
<protein>
    <recommendedName>
        <fullName evidence="3">Glycosyl transferase family 1 domain-containing protein</fullName>
    </recommendedName>
</protein>
<organism evidence="1 2">
    <name type="scientific">Desulfosarcina ovata subsp. sediminis</name>
    <dbReference type="NCBI Taxonomy" id="885957"/>
    <lineage>
        <taxon>Bacteria</taxon>
        <taxon>Pseudomonadati</taxon>
        <taxon>Thermodesulfobacteriota</taxon>
        <taxon>Desulfobacteria</taxon>
        <taxon>Desulfobacterales</taxon>
        <taxon>Desulfosarcinaceae</taxon>
        <taxon>Desulfosarcina</taxon>
    </lineage>
</organism>
<evidence type="ECO:0000313" key="1">
    <source>
        <dbReference type="EMBL" id="BBO82695.1"/>
    </source>
</evidence>
<evidence type="ECO:0000313" key="2">
    <source>
        <dbReference type="Proteomes" id="UP000425960"/>
    </source>
</evidence>
<gene>
    <name evidence="1" type="ORF">DSCO28_32610</name>
</gene>
<dbReference type="EMBL" id="AP021876">
    <property type="protein sequence ID" value="BBO82695.1"/>
    <property type="molecule type" value="Genomic_DNA"/>
</dbReference>
<proteinExistence type="predicted"/>
<dbReference type="Gene3D" id="3.40.50.2000">
    <property type="entry name" value="Glycogen Phosphorylase B"/>
    <property type="match status" value="2"/>
</dbReference>
<dbReference type="PANTHER" id="PTHR45825">
    <property type="entry name" value="GRANULE-BOUND STARCH SYNTHASE 1, CHLOROPLASTIC/AMYLOPLASTIC"/>
    <property type="match status" value="1"/>
</dbReference>
<reference evidence="1 2" key="1">
    <citation type="submission" date="2019-11" db="EMBL/GenBank/DDBJ databases">
        <title>Comparative genomics of hydrocarbon-degrading Desulfosarcina strains.</title>
        <authorList>
            <person name="Watanabe M."/>
            <person name="Kojima H."/>
            <person name="Fukui M."/>
        </authorList>
    </citation>
    <scope>NUCLEOTIDE SEQUENCE [LARGE SCALE GENOMIC DNA]</scope>
    <source>
        <strain evidence="1 2">28bB2T</strain>
    </source>
</reference>
<evidence type="ECO:0008006" key="3">
    <source>
        <dbReference type="Google" id="ProtNLM"/>
    </source>
</evidence>
<accession>A0A5K7ZPD2</accession>
<sequence length="194" mass="22093">MMADTLGTILERYRKQKLQIVFVAEGDFHDHLRLIVDQLQAADRVAVHDFDAHLYRLAYGGSDFLLMPIYYAPCALPCIIGQRYGTLPIAYDTGAIHDCVAPLNETANVGAGFMYRHYDENGLLWAIEQAMIFFNRPNDIKLLQVRRIMGESMIRFSFEDTVRQAIELYSGMFEHIPNSMKVTAEIKKPAIDTA</sequence>
<name>A0A5K7ZPD2_9BACT</name>
<dbReference type="PANTHER" id="PTHR45825:SF11">
    <property type="entry name" value="ALPHA AMYLASE DOMAIN-CONTAINING PROTEIN"/>
    <property type="match status" value="1"/>
</dbReference>
<dbReference type="AlphaFoldDB" id="A0A5K7ZPD2"/>
<dbReference type="SUPFAM" id="SSF53756">
    <property type="entry name" value="UDP-Glycosyltransferase/glycogen phosphorylase"/>
    <property type="match status" value="1"/>
</dbReference>
<dbReference type="Proteomes" id="UP000425960">
    <property type="component" value="Chromosome"/>
</dbReference>